<dbReference type="InterPro" id="IPR020892">
    <property type="entry name" value="Cyclophilin-type_PPIase_CS"/>
</dbReference>
<keyword evidence="5 7" id="KW-0697">Rotamase</keyword>
<comment type="subcellular location">
    <subcellularLocation>
        <location evidence="2">Cytoplasm</location>
    </subcellularLocation>
</comment>
<comment type="function">
    <text evidence="1 7">PPIases accelerate the folding of proteins. It catalyzes the cis-trans isomerization of proline imidic peptide bonds in oligopeptides.</text>
</comment>
<keyword evidence="9" id="KW-1185">Reference proteome</keyword>
<dbReference type="InterPro" id="IPR002130">
    <property type="entry name" value="Cyclophilin-type_PPIase_dom"/>
</dbReference>
<dbReference type="PATRIC" id="fig|1579979.3.peg.1465"/>
<dbReference type="EMBL" id="CP012154">
    <property type="protein sequence ID" value="AKS41801.1"/>
    <property type="molecule type" value="Genomic_DNA"/>
</dbReference>
<evidence type="ECO:0000256" key="3">
    <source>
        <dbReference type="ARBA" id="ARBA00007365"/>
    </source>
</evidence>
<keyword evidence="6 7" id="KW-0413">Isomerase</keyword>
<dbReference type="InterPro" id="IPR044665">
    <property type="entry name" value="E_coli_cyclophilin_A-like"/>
</dbReference>
<sequence length="202" mass="22499">MRILSLIVALLLPVLAWSQTEEMAAEAETETEPKEYPQVILHTNHGAITIELFEDAAPKSVENFLQYARDGHYDGTLFHRVISNFMIQGGGFDTDFNQKATREPIDNEADNGLSNDRGTLAMARTNDPHSATSQFFINVTDNAFLNHRSKHSGQTWGYAVFGRVVDGMDVVDAIRQVATGSRGMHQNVPVEDVIIERVEIPE</sequence>
<evidence type="ECO:0000256" key="6">
    <source>
        <dbReference type="ARBA" id="ARBA00023235"/>
    </source>
</evidence>
<accession>A0A0K0XW08</accession>
<keyword evidence="7" id="KW-0732">Signal</keyword>
<dbReference type="GO" id="GO:0003755">
    <property type="term" value="F:peptidyl-prolyl cis-trans isomerase activity"/>
    <property type="evidence" value="ECO:0007669"/>
    <property type="project" value="UniProtKB-UniRule"/>
</dbReference>
<dbReference type="InterPro" id="IPR029000">
    <property type="entry name" value="Cyclophilin-like_dom_sf"/>
</dbReference>
<dbReference type="FunFam" id="2.40.100.10:FF:000004">
    <property type="entry name" value="Peptidyl-prolyl cis-trans isomerase"/>
    <property type="match status" value="1"/>
</dbReference>
<dbReference type="PROSITE" id="PS50072">
    <property type="entry name" value="CSA_PPIASE_2"/>
    <property type="match status" value="1"/>
</dbReference>
<dbReference type="SUPFAM" id="SSF50891">
    <property type="entry name" value="Cyclophilin-like"/>
    <property type="match status" value="1"/>
</dbReference>
<evidence type="ECO:0000256" key="4">
    <source>
        <dbReference type="ARBA" id="ARBA00022490"/>
    </source>
</evidence>
<gene>
    <name evidence="8" type="ORF">WM2015_1429</name>
</gene>
<dbReference type="KEGG" id="wma:WM2015_1429"/>
<proteinExistence type="inferred from homology"/>
<dbReference type="PANTHER" id="PTHR43246">
    <property type="entry name" value="PEPTIDYL-PROLYL CIS-TRANS ISOMERASE CYP38, CHLOROPLASTIC"/>
    <property type="match status" value="1"/>
</dbReference>
<reference evidence="8 9" key="1">
    <citation type="submission" date="2015-07" db="EMBL/GenBank/DDBJ databases">
        <authorList>
            <person name="Noorani M."/>
        </authorList>
    </citation>
    <scope>NUCLEOTIDE SEQUENCE [LARGE SCALE GENOMIC DNA]</scope>
    <source>
        <strain evidence="8 9">KCTC 42284</strain>
    </source>
</reference>
<organism evidence="8 9">
    <name type="scientific">Wenzhouxiangella marina</name>
    <dbReference type="NCBI Taxonomy" id="1579979"/>
    <lineage>
        <taxon>Bacteria</taxon>
        <taxon>Pseudomonadati</taxon>
        <taxon>Pseudomonadota</taxon>
        <taxon>Gammaproteobacteria</taxon>
        <taxon>Chromatiales</taxon>
        <taxon>Wenzhouxiangellaceae</taxon>
        <taxon>Wenzhouxiangella</taxon>
    </lineage>
</organism>
<name>A0A0K0XW08_9GAMM</name>
<dbReference type="PROSITE" id="PS00170">
    <property type="entry name" value="CSA_PPIASE_1"/>
    <property type="match status" value="1"/>
</dbReference>
<evidence type="ECO:0000256" key="5">
    <source>
        <dbReference type="ARBA" id="ARBA00023110"/>
    </source>
</evidence>
<dbReference type="AlphaFoldDB" id="A0A0K0XW08"/>
<dbReference type="Proteomes" id="UP000066624">
    <property type="component" value="Chromosome"/>
</dbReference>
<comment type="similarity">
    <text evidence="3 7">Belongs to the cyclophilin-type PPIase family.</text>
</comment>
<dbReference type="PRINTS" id="PR00153">
    <property type="entry name" value="CSAPPISMRASE"/>
</dbReference>
<evidence type="ECO:0000256" key="2">
    <source>
        <dbReference type="ARBA" id="ARBA00004496"/>
    </source>
</evidence>
<protein>
    <recommendedName>
        <fullName evidence="7">Peptidyl-prolyl cis-trans isomerase</fullName>
        <shortName evidence="7">PPIase</shortName>
        <ecNumber evidence="7">5.2.1.8</ecNumber>
    </recommendedName>
</protein>
<dbReference type="Pfam" id="PF00160">
    <property type="entry name" value="Pro_isomerase"/>
    <property type="match status" value="1"/>
</dbReference>
<dbReference type="GO" id="GO:0006457">
    <property type="term" value="P:protein folding"/>
    <property type="evidence" value="ECO:0007669"/>
    <property type="project" value="InterPro"/>
</dbReference>
<evidence type="ECO:0000256" key="1">
    <source>
        <dbReference type="ARBA" id="ARBA00002388"/>
    </source>
</evidence>
<dbReference type="Gene3D" id="2.40.100.10">
    <property type="entry name" value="Cyclophilin-like"/>
    <property type="match status" value="1"/>
</dbReference>
<comment type="catalytic activity">
    <reaction evidence="7">
        <text>[protein]-peptidylproline (omega=180) = [protein]-peptidylproline (omega=0)</text>
        <dbReference type="Rhea" id="RHEA:16237"/>
        <dbReference type="Rhea" id="RHEA-COMP:10747"/>
        <dbReference type="Rhea" id="RHEA-COMP:10748"/>
        <dbReference type="ChEBI" id="CHEBI:83833"/>
        <dbReference type="ChEBI" id="CHEBI:83834"/>
        <dbReference type="EC" id="5.2.1.8"/>
    </reaction>
</comment>
<feature type="signal peptide" evidence="7">
    <location>
        <begin position="1"/>
        <end position="24"/>
    </location>
</feature>
<feature type="chain" id="PRO_5041745601" description="Peptidyl-prolyl cis-trans isomerase" evidence="7">
    <location>
        <begin position="25"/>
        <end position="202"/>
    </location>
</feature>
<evidence type="ECO:0000256" key="7">
    <source>
        <dbReference type="RuleBase" id="RU363019"/>
    </source>
</evidence>
<dbReference type="STRING" id="1579979.WM2015_1429"/>
<dbReference type="EC" id="5.2.1.8" evidence="7"/>
<dbReference type="GO" id="GO:0005737">
    <property type="term" value="C:cytoplasm"/>
    <property type="evidence" value="ECO:0007669"/>
    <property type="project" value="UniProtKB-SubCell"/>
</dbReference>
<evidence type="ECO:0000313" key="8">
    <source>
        <dbReference type="EMBL" id="AKS41801.1"/>
    </source>
</evidence>
<keyword evidence="4" id="KW-0963">Cytoplasm</keyword>
<dbReference type="CDD" id="cd01920">
    <property type="entry name" value="cyclophilin_EcCYP_like"/>
    <property type="match status" value="1"/>
</dbReference>
<evidence type="ECO:0000313" key="9">
    <source>
        <dbReference type="Proteomes" id="UP000066624"/>
    </source>
</evidence>